<name>A0ABW4JHP3_9BACL</name>
<evidence type="ECO:0000259" key="1">
    <source>
        <dbReference type="PROSITE" id="PS51819"/>
    </source>
</evidence>
<keyword evidence="3" id="KW-1185">Reference proteome</keyword>
<dbReference type="PANTHER" id="PTHR33993:SF14">
    <property type="entry name" value="GB|AAF24581.1"/>
    <property type="match status" value="1"/>
</dbReference>
<dbReference type="PROSITE" id="PS51819">
    <property type="entry name" value="VOC"/>
    <property type="match status" value="1"/>
</dbReference>
<feature type="domain" description="VOC" evidence="1">
    <location>
        <begin position="2"/>
        <end position="121"/>
    </location>
</feature>
<dbReference type="RefSeq" id="WP_377943117.1">
    <property type="nucleotide sequence ID" value="NZ_JBHUCX010000028.1"/>
</dbReference>
<comment type="caution">
    <text evidence="2">The sequence shown here is derived from an EMBL/GenBank/DDBJ whole genome shotgun (WGS) entry which is preliminary data.</text>
</comment>
<proteinExistence type="predicted"/>
<protein>
    <submittedName>
        <fullName evidence="2">VOC family protein</fullName>
    </submittedName>
</protein>
<dbReference type="InterPro" id="IPR037523">
    <property type="entry name" value="VOC_core"/>
</dbReference>
<dbReference type="InterPro" id="IPR004360">
    <property type="entry name" value="Glyas_Fos-R_dOase_dom"/>
</dbReference>
<evidence type="ECO:0000313" key="2">
    <source>
        <dbReference type="EMBL" id="MFD1675243.1"/>
    </source>
</evidence>
<dbReference type="InterPro" id="IPR029068">
    <property type="entry name" value="Glyas_Bleomycin-R_OHBP_Dase"/>
</dbReference>
<dbReference type="InterPro" id="IPR052164">
    <property type="entry name" value="Anthracycline_SecMetBiosynth"/>
</dbReference>
<dbReference type="CDD" id="cd07264">
    <property type="entry name" value="VOC_like"/>
    <property type="match status" value="1"/>
</dbReference>
<dbReference type="Gene3D" id="3.10.180.10">
    <property type="entry name" value="2,3-Dihydroxybiphenyl 1,2-Dioxygenase, domain 1"/>
    <property type="match status" value="1"/>
</dbReference>
<organism evidence="2 3">
    <name type="scientific">Alicyclobacillus fodiniaquatilis</name>
    <dbReference type="NCBI Taxonomy" id="1661150"/>
    <lineage>
        <taxon>Bacteria</taxon>
        <taxon>Bacillati</taxon>
        <taxon>Bacillota</taxon>
        <taxon>Bacilli</taxon>
        <taxon>Bacillales</taxon>
        <taxon>Alicyclobacillaceae</taxon>
        <taxon>Alicyclobacillus</taxon>
    </lineage>
</organism>
<reference evidence="3" key="1">
    <citation type="journal article" date="2019" name="Int. J. Syst. Evol. Microbiol.">
        <title>The Global Catalogue of Microorganisms (GCM) 10K type strain sequencing project: providing services to taxonomists for standard genome sequencing and annotation.</title>
        <authorList>
            <consortium name="The Broad Institute Genomics Platform"/>
            <consortium name="The Broad Institute Genome Sequencing Center for Infectious Disease"/>
            <person name="Wu L."/>
            <person name="Ma J."/>
        </authorList>
    </citation>
    <scope>NUCLEOTIDE SEQUENCE [LARGE SCALE GENOMIC DNA]</scope>
    <source>
        <strain evidence="3">CGMCC 1.12286</strain>
    </source>
</reference>
<dbReference type="PANTHER" id="PTHR33993">
    <property type="entry name" value="GLYOXALASE-RELATED"/>
    <property type="match status" value="1"/>
</dbReference>
<dbReference type="SUPFAM" id="SSF54593">
    <property type="entry name" value="Glyoxalase/Bleomycin resistance protein/Dihydroxybiphenyl dioxygenase"/>
    <property type="match status" value="1"/>
</dbReference>
<dbReference type="Pfam" id="PF00903">
    <property type="entry name" value="Glyoxalase"/>
    <property type="match status" value="1"/>
</dbReference>
<sequence>MEFHATRLLVGDFQKSLEFYRDILSFNGWHNDEMEYAYFEEKQLALFGRERMPESVSHVTGPSAPPHFVLQFEVDSVDEAYRKLLEKGIEFVVPPLDMPEWGSRIAHFCDPDGNLIELYKSIRKSFAKGEGEAYGQGS</sequence>
<gene>
    <name evidence="2" type="ORF">ACFSB2_11110</name>
</gene>
<accession>A0ABW4JHP3</accession>
<evidence type="ECO:0000313" key="3">
    <source>
        <dbReference type="Proteomes" id="UP001597079"/>
    </source>
</evidence>
<dbReference type="Proteomes" id="UP001597079">
    <property type="component" value="Unassembled WGS sequence"/>
</dbReference>
<dbReference type="EMBL" id="JBHUCX010000028">
    <property type="protein sequence ID" value="MFD1675243.1"/>
    <property type="molecule type" value="Genomic_DNA"/>
</dbReference>